<protein>
    <submittedName>
        <fullName evidence="2">Uncharacterized protein</fullName>
    </submittedName>
</protein>
<evidence type="ECO:0000313" key="2">
    <source>
        <dbReference type="EMBL" id="KAL1518348.1"/>
    </source>
</evidence>
<evidence type="ECO:0000256" key="1">
    <source>
        <dbReference type="SAM" id="MobiDB-lite"/>
    </source>
</evidence>
<proteinExistence type="predicted"/>
<name>A0ABD1FIA0_HYPHA</name>
<gene>
    <name evidence="2" type="ORF">ABEB36_001985</name>
</gene>
<organism evidence="2 3">
    <name type="scientific">Hypothenemus hampei</name>
    <name type="common">Coffee berry borer</name>
    <dbReference type="NCBI Taxonomy" id="57062"/>
    <lineage>
        <taxon>Eukaryota</taxon>
        <taxon>Metazoa</taxon>
        <taxon>Ecdysozoa</taxon>
        <taxon>Arthropoda</taxon>
        <taxon>Hexapoda</taxon>
        <taxon>Insecta</taxon>
        <taxon>Pterygota</taxon>
        <taxon>Neoptera</taxon>
        <taxon>Endopterygota</taxon>
        <taxon>Coleoptera</taxon>
        <taxon>Polyphaga</taxon>
        <taxon>Cucujiformia</taxon>
        <taxon>Curculionidae</taxon>
        <taxon>Scolytinae</taxon>
        <taxon>Hypothenemus</taxon>
    </lineage>
</organism>
<feature type="region of interest" description="Disordered" evidence="1">
    <location>
        <begin position="1"/>
        <end position="65"/>
    </location>
</feature>
<dbReference type="AlphaFoldDB" id="A0ABD1FIA0"/>
<dbReference type="Proteomes" id="UP001566132">
    <property type="component" value="Unassembled WGS sequence"/>
</dbReference>
<reference evidence="2 3" key="1">
    <citation type="submission" date="2024-05" db="EMBL/GenBank/DDBJ databases">
        <title>Genetic variation in Jamaican populations of the coffee berry borer (Hypothenemus hampei).</title>
        <authorList>
            <person name="Errbii M."/>
            <person name="Myrie A."/>
        </authorList>
    </citation>
    <scope>NUCLEOTIDE SEQUENCE [LARGE SCALE GENOMIC DNA]</scope>
    <source>
        <strain evidence="2">JA-Hopewell-2020-01-JO</strain>
        <tissue evidence="2">Whole body</tissue>
    </source>
</reference>
<keyword evidence="3" id="KW-1185">Reference proteome</keyword>
<sequence>MNEKPPAEFDTRPPSPRRHSRVPAGPFRGSRPLRRAVHCKTARGLRNDAGQSNPGAGPPAKEITS</sequence>
<comment type="caution">
    <text evidence="2">The sequence shown here is derived from an EMBL/GenBank/DDBJ whole genome shotgun (WGS) entry which is preliminary data.</text>
</comment>
<evidence type="ECO:0000313" key="3">
    <source>
        <dbReference type="Proteomes" id="UP001566132"/>
    </source>
</evidence>
<accession>A0ABD1FIA0</accession>
<dbReference type="EMBL" id="JBDJPC010000001">
    <property type="protein sequence ID" value="KAL1518348.1"/>
    <property type="molecule type" value="Genomic_DNA"/>
</dbReference>
<feature type="compositionally biased region" description="Basic residues" evidence="1">
    <location>
        <begin position="31"/>
        <end position="43"/>
    </location>
</feature>
<feature type="compositionally biased region" description="Basic and acidic residues" evidence="1">
    <location>
        <begin position="1"/>
        <end position="11"/>
    </location>
</feature>